<evidence type="ECO:0000256" key="1">
    <source>
        <dbReference type="SAM" id="Phobius"/>
    </source>
</evidence>
<feature type="transmembrane region" description="Helical" evidence="1">
    <location>
        <begin position="6"/>
        <end position="26"/>
    </location>
</feature>
<keyword evidence="1" id="KW-0472">Membrane</keyword>
<organism evidence="2 3">
    <name type="scientific">Enemella dayhoffiae</name>
    <dbReference type="NCBI Taxonomy" id="2016507"/>
    <lineage>
        <taxon>Bacteria</taxon>
        <taxon>Bacillati</taxon>
        <taxon>Actinomycetota</taxon>
        <taxon>Actinomycetes</taxon>
        <taxon>Propionibacteriales</taxon>
        <taxon>Propionibacteriaceae</taxon>
        <taxon>Enemella</taxon>
    </lineage>
</organism>
<sequence>MDPAQISSLVLGALVTIGAIGQWLSVSARKRRKRDSTTIARQDKTISAMTAWGDLAQDYIYRSRSLRREHDADHHPDGTAAIGVIDIPPDIEAGIRSVIVREDDDDAA</sequence>
<gene>
    <name evidence="2" type="ORF">CGZ93_17960</name>
</gene>
<dbReference type="RefSeq" id="WP_094365533.1">
    <property type="nucleotide sequence ID" value="NZ_NMVQ01000047.1"/>
</dbReference>
<evidence type="ECO:0000313" key="2">
    <source>
        <dbReference type="EMBL" id="OYO16646.1"/>
    </source>
</evidence>
<dbReference type="Proteomes" id="UP000216311">
    <property type="component" value="Unassembled WGS sequence"/>
</dbReference>
<keyword evidence="3" id="KW-1185">Reference proteome</keyword>
<accession>A0A255GPZ9</accession>
<keyword evidence="1" id="KW-0812">Transmembrane</keyword>
<reference evidence="2 3" key="1">
    <citation type="submission" date="2017-07" db="EMBL/GenBank/DDBJ databases">
        <title>Draft whole genome sequences of clinical Proprionibacteriaceae strains.</title>
        <authorList>
            <person name="Bernier A.-M."/>
            <person name="Bernard K."/>
            <person name="Domingo M.-C."/>
        </authorList>
    </citation>
    <scope>NUCLEOTIDE SEQUENCE [LARGE SCALE GENOMIC DNA]</scope>
    <source>
        <strain evidence="2 3">NML 130396</strain>
    </source>
</reference>
<name>A0A255GPZ9_9ACTN</name>
<evidence type="ECO:0000313" key="3">
    <source>
        <dbReference type="Proteomes" id="UP000216311"/>
    </source>
</evidence>
<comment type="caution">
    <text evidence="2">The sequence shown here is derived from an EMBL/GenBank/DDBJ whole genome shotgun (WGS) entry which is preliminary data.</text>
</comment>
<protein>
    <submittedName>
        <fullName evidence="2">Uncharacterized protein</fullName>
    </submittedName>
</protein>
<dbReference type="AlphaFoldDB" id="A0A255GPZ9"/>
<dbReference type="EMBL" id="NMVQ01000047">
    <property type="protein sequence ID" value="OYO16646.1"/>
    <property type="molecule type" value="Genomic_DNA"/>
</dbReference>
<keyword evidence="1" id="KW-1133">Transmembrane helix</keyword>
<proteinExistence type="predicted"/>